<dbReference type="Proteomes" id="UP000838821">
    <property type="component" value="Unassembled WGS sequence"/>
</dbReference>
<feature type="transmembrane region" description="Helical" evidence="1">
    <location>
        <begin position="12"/>
        <end position="29"/>
    </location>
</feature>
<evidence type="ECO:0000313" key="3">
    <source>
        <dbReference type="Proteomes" id="UP000838821"/>
    </source>
</evidence>
<dbReference type="PANTHER" id="PTHR11328:SF24">
    <property type="entry name" value="MAJOR FACILITATOR SUPERFAMILY (MFS) PROFILE DOMAIN-CONTAINING PROTEIN"/>
    <property type="match status" value="1"/>
</dbReference>
<dbReference type="Pfam" id="PF13347">
    <property type="entry name" value="MFS_2"/>
    <property type="match status" value="1"/>
</dbReference>
<reference evidence="2" key="1">
    <citation type="submission" date="2022-01" db="EMBL/GenBank/DDBJ databases">
        <authorList>
            <person name="Criscuolo A."/>
        </authorList>
    </citation>
    <scope>NUCLEOTIDE SEQUENCE</scope>
    <source>
        <strain evidence="2">CIP111891</strain>
    </source>
</reference>
<dbReference type="PANTHER" id="PTHR11328">
    <property type="entry name" value="MAJOR FACILITATOR SUPERFAMILY DOMAIN-CONTAINING PROTEIN"/>
    <property type="match status" value="1"/>
</dbReference>
<sequence length="80" mass="8958">MNVSGTSISIEMIIYGILNALFNLAAGYVSNRTKTRFGRRIPYILFGSLPFGVLFFFLFNPPSGSTTMLLIYFFTRSSSI</sequence>
<evidence type="ECO:0000313" key="2">
    <source>
        <dbReference type="EMBL" id="CAH1199968.1"/>
    </source>
</evidence>
<name>A0ABM9BZQ1_9BACL</name>
<protein>
    <recommendedName>
        <fullName evidence="4">MFS transporter</fullName>
    </recommendedName>
</protein>
<organism evidence="2 3">
    <name type="scientific">Paenibacillus allorhizoplanae</name>
    <dbReference type="NCBI Taxonomy" id="2905648"/>
    <lineage>
        <taxon>Bacteria</taxon>
        <taxon>Bacillati</taxon>
        <taxon>Bacillota</taxon>
        <taxon>Bacilli</taxon>
        <taxon>Bacillales</taxon>
        <taxon>Paenibacillaceae</taxon>
        <taxon>Paenibacillus</taxon>
    </lineage>
</organism>
<comment type="caution">
    <text evidence="2">The sequence shown here is derived from an EMBL/GenBank/DDBJ whole genome shotgun (WGS) entry which is preliminary data.</text>
</comment>
<gene>
    <name evidence="2" type="ORF">PAECIP111891_01438</name>
</gene>
<feature type="transmembrane region" description="Helical" evidence="1">
    <location>
        <begin position="41"/>
        <end position="59"/>
    </location>
</feature>
<proteinExistence type="predicted"/>
<dbReference type="Gene3D" id="1.20.1250.20">
    <property type="entry name" value="MFS general substrate transporter like domains"/>
    <property type="match status" value="1"/>
</dbReference>
<dbReference type="SUPFAM" id="SSF103473">
    <property type="entry name" value="MFS general substrate transporter"/>
    <property type="match status" value="1"/>
</dbReference>
<keyword evidence="3" id="KW-1185">Reference proteome</keyword>
<keyword evidence="1" id="KW-0472">Membrane</keyword>
<keyword evidence="1" id="KW-0812">Transmembrane</keyword>
<dbReference type="InterPro" id="IPR036259">
    <property type="entry name" value="MFS_trans_sf"/>
</dbReference>
<accession>A0ABM9BZQ1</accession>
<evidence type="ECO:0000256" key="1">
    <source>
        <dbReference type="SAM" id="Phobius"/>
    </source>
</evidence>
<dbReference type="EMBL" id="CAKMMW010000003">
    <property type="protein sequence ID" value="CAH1199968.1"/>
    <property type="molecule type" value="Genomic_DNA"/>
</dbReference>
<keyword evidence="1" id="KW-1133">Transmembrane helix</keyword>
<dbReference type="InterPro" id="IPR039672">
    <property type="entry name" value="MFS_2"/>
</dbReference>
<evidence type="ECO:0008006" key="4">
    <source>
        <dbReference type="Google" id="ProtNLM"/>
    </source>
</evidence>